<dbReference type="GO" id="GO:0016788">
    <property type="term" value="F:hydrolase activity, acting on ester bonds"/>
    <property type="evidence" value="ECO:0007669"/>
    <property type="project" value="UniProtKB-ARBA"/>
</dbReference>
<dbReference type="KEGG" id="ckh:LVJ77_05605"/>
<dbReference type="CDD" id="cd01825">
    <property type="entry name" value="SGNH_hydrolase_peri1"/>
    <property type="match status" value="1"/>
</dbReference>
<sequence length="388" mass="41935">MTTIKSGKLRLLALLLAGALSGTAALAQTPVAKLHNYAGEDASDAWQQKLRLLNEGGDTVFRVVQLGDSHTAGAFFTDELRRRLQQRWGDGGIGWVFPQQPKGQRDTQIRYRGGWLGLNARKDRADFPLGGVLARSQAGQTLSLHPAETVISPQRITFAMRPVSGGGALSVRDGDDNITAAYGLHGKVWQYFALDAVLPVHFATQNGDVWEIGAVGIENGKRGAVVSALGLNGAQFGQWSAWRQDWGADLAETRADLVILAYGTNEAFNAAFDPAAAEKQWRDTVRRIRTALPEAAILMVGAPESLKSRQGKCGVRPPKLDAVQMMQQRVAENEGLLYWSWQQAMGGACSMNDWVKQGLAAKDGVHFSAEGYRRAAAVLANALMGLAE</sequence>
<keyword evidence="4" id="KW-1185">Reference proteome</keyword>
<dbReference type="PANTHER" id="PTHR30383">
    <property type="entry name" value="THIOESTERASE 1/PROTEASE 1/LYSOPHOSPHOLIPASE L1"/>
    <property type="match status" value="1"/>
</dbReference>
<accession>A0A8T9MYU6</accession>
<dbReference type="SUPFAM" id="SSF52266">
    <property type="entry name" value="SGNH hydrolase"/>
    <property type="match status" value="1"/>
</dbReference>
<evidence type="ECO:0000313" key="3">
    <source>
        <dbReference type="EMBL" id="UOP05576.1"/>
    </source>
</evidence>
<dbReference type="AlphaFoldDB" id="A0A8T9MYU6"/>
<dbReference type="EMBL" id="CP091521">
    <property type="protein sequence ID" value="UOP05576.1"/>
    <property type="molecule type" value="Genomic_DNA"/>
</dbReference>
<dbReference type="InterPro" id="IPR051532">
    <property type="entry name" value="Ester_Hydrolysis_Enzymes"/>
</dbReference>
<feature type="chain" id="PRO_5035789937" evidence="1">
    <location>
        <begin position="28"/>
        <end position="388"/>
    </location>
</feature>
<dbReference type="RefSeq" id="WP_034334752.1">
    <property type="nucleotide sequence ID" value="NZ_CP091521.1"/>
</dbReference>
<feature type="signal peptide" evidence="1">
    <location>
        <begin position="1"/>
        <end position="27"/>
    </location>
</feature>
<dbReference type="Gene3D" id="3.40.50.1110">
    <property type="entry name" value="SGNH hydrolase"/>
    <property type="match status" value="1"/>
</dbReference>
<dbReference type="Proteomes" id="UP000831534">
    <property type="component" value="Chromosome"/>
</dbReference>
<dbReference type="InterPro" id="IPR055041">
    <property type="entry name" value="Ape1_N"/>
</dbReference>
<name>A0A8T9MYU6_9NEIS</name>
<dbReference type="PANTHER" id="PTHR30383:SF29">
    <property type="entry name" value="SGNH HYDROLASE-TYPE ESTERASE DOMAIN-CONTAINING PROTEIN"/>
    <property type="match status" value="1"/>
</dbReference>
<feature type="domain" description="Peptidoglycan O-acetylesterase N-terminal" evidence="2">
    <location>
        <begin position="91"/>
        <end position="200"/>
    </location>
</feature>
<dbReference type="Gene3D" id="2.60.120.1360">
    <property type="match status" value="1"/>
</dbReference>
<proteinExistence type="predicted"/>
<reference evidence="3" key="2">
    <citation type="submission" date="2024-09" db="EMBL/GenBank/DDBJ databases">
        <authorList>
            <person name="Veyrier F.J."/>
        </authorList>
    </citation>
    <scope>NUCLEOTIDE SEQUENCE</scope>
    <source>
        <strain evidence="3">17694</strain>
    </source>
</reference>
<evidence type="ECO:0000259" key="2">
    <source>
        <dbReference type="Pfam" id="PF22753"/>
    </source>
</evidence>
<reference evidence="3" key="1">
    <citation type="journal article" date="2022" name="Res Sq">
        <title>Evolution of multicellular longitudinally dividing oral cavity symbionts (Neisseriaceae).</title>
        <authorList>
            <person name="Nyongesa S."/>
            <person name="Weber P."/>
            <person name="Bernet E."/>
            <person name="Pullido F."/>
            <person name="Nieckarz M."/>
            <person name="Delaby M."/>
            <person name="Nieves C."/>
            <person name="Viehboeck T."/>
            <person name="Krause N."/>
            <person name="Rivera-Millot A."/>
            <person name="Nakamura A."/>
            <person name="Vischer N."/>
            <person name="VanNieuwenhze M."/>
            <person name="Brun Y."/>
            <person name="Cava F."/>
            <person name="Bulgheresi S."/>
            <person name="Veyrier F."/>
        </authorList>
    </citation>
    <scope>NUCLEOTIDE SEQUENCE</scope>
    <source>
        <strain evidence="3">17694</strain>
    </source>
</reference>
<keyword evidence="3" id="KW-0378">Hydrolase</keyword>
<dbReference type="InterPro" id="IPR036514">
    <property type="entry name" value="SGNH_hydro_sf"/>
</dbReference>
<evidence type="ECO:0000256" key="1">
    <source>
        <dbReference type="SAM" id="SignalP"/>
    </source>
</evidence>
<organism evidence="3 4">
    <name type="scientific">Conchiformibius kuhniae</name>
    <dbReference type="NCBI Taxonomy" id="211502"/>
    <lineage>
        <taxon>Bacteria</taxon>
        <taxon>Pseudomonadati</taxon>
        <taxon>Pseudomonadota</taxon>
        <taxon>Betaproteobacteria</taxon>
        <taxon>Neisseriales</taxon>
        <taxon>Neisseriaceae</taxon>
        <taxon>Conchiformibius</taxon>
    </lineage>
</organism>
<protein>
    <submittedName>
        <fullName evidence="3">SGNH/GDSL hydrolase family protein</fullName>
    </submittedName>
</protein>
<gene>
    <name evidence="3" type="ORF">LVJ77_05605</name>
</gene>
<evidence type="ECO:0000313" key="4">
    <source>
        <dbReference type="Proteomes" id="UP000831534"/>
    </source>
</evidence>
<dbReference type="Pfam" id="PF22753">
    <property type="entry name" value="Ape1_N"/>
    <property type="match status" value="1"/>
</dbReference>
<keyword evidence="1" id="KW-0732">Signal</keyword>